<sequence length="126" mass="13181">MSETVRNVSAPILGAYASSFSQMNCSSTTQGGFSIAGFSGALGSSKDSNSCVLEVAAAEITRQATVTEDPVTKVWMGKAAMNIRCRISPEVHDALEEAGYPCGKNVPSEMKSRTDDQPASTRVAGN</sequence>
<proteinExistence type="predicted"/>
<dbReference type="EMBL" id="NBTZ01000009">
    <property type="protein sequence ID" value="OTP79444.1"/>
    <property type="molecule type" value="Genomic_DNA"/>
</dbReference>
<name>A0A242N7Q7_CABSO</name>
<feature type="region of interest" description="Disordered" evidence="1">
    <location>
        <begin position="102"/>
        <end position="126"/>
    </location>
</feature>
<reference evidence="2 3" key="1">
    <citation type="submission" date="2017-03" db="EMBL/GenBank/DDBJ databases">
        <title>Genome analysis of strain PAMC 26577.</title>
        <authorList>
            <person name="Oh H.-M."/>
            <person name="Yang J.-A."/>
        </authorList>
    </citation>
    <scope>NUCLEOTIDE SEQUENCE [LARGE SCALE GENOMIC DNA]</scope>
    <source>
        <strain evidence="2 3">PAMC 26577</strain>
    </source>
</reference>
<protein>
    <submittedName>
        <fullName evidence="2">Uncharacterized protein</fullName>
    </submittedName>
</protein>
<gene>
    <name evidence="2" type="ORF">PAMC26577_00855</name>
</gene>
<evidence type="ECO:0000256" key="1">
    <source>
        <dbReference type="SAM" id="MobiDB-lite"/>
    </source>
</evidence>
<evidence type="ECO:0000313" key="2">
    <source>
        <dbReference type="EMBL" id="OTP79444.1"/>
    </source>
</evidence>
<accession>A0A242N7Q7</accession>
<dbReference type="AlphaFoldDB" id="A0A242N7Q7"/>
<organism evidence="2 3">
    <name type="scientific">Caballeronia sordidicola</name>
    <name type="common">Burkholderia sordidicola</name>
    <dbReference type="NCBI Taxonomy" id="196367"/>
    <lineage>
        <taxon>Bacteria</taxon>
        <taxon>Pseudomonadati</taxon>
        <taxon>Pseudomonadota</taxon>
        <taxon>Betaproteobacteria</taxon>
        <taxon>Burkholderiales</taxon>
        <taxon>Burkholderiaceae</taxon>
        <taxon>Caballeronia</taxon>
    </lineage>
</organism>
<comment type="caution">
    <text evidence="2">The sequence shown here is derived from an EMBL/GenBank/DDBJ whole genome shotgun (WGS) entry which is preliminary data.</text>
</comment>
<evidence type="ECO:0000313" key="3">
    <source>
        <dbReference type="Proteomes" id="UP000195221"/>
    </source>
</evidence>
<dbReference type="Proteomes" id="UP000195221">
    <property type="component" value="Unassembled WGS sequence"/>
</dbReference>